<evidence type="ECO:0000313" key="3">
    <source>
        <dbReference type="Proteomes" id="UP000199315"/>
    </source>
</evidence>
<dbReference type="Proteomes" id="UP000199315">
    <property type="component" value="Unassembled WGS sequence"/>
</dbReference>
<feature type="transmembrane region" description="Helical" evidence="1">
    <location>
        <begin position="74"/>
        <end position="94"/>
    </location>
</feature>
<evidence type="ECO:0000313" key="2">
    <source>
        <dbReference type="EMBL" id="SCP97094.1"/>
    </source>
</evidence>
<gene>
    <name evidence="2" type="ORF">SAMN05421730_100863</name>
</gene>
<name>A0A1D3TT32_9FIRM</name>
<keyword evidence="1" id="KW-0812">Transmembrane</keyword>
<evidence type="ECO:0000256" key="1">
    <source>
        <dbReference type="SAM" id="Phobius"/>
    </source>
</evidence>
<keyword evidence="3" id="KW-1185">Reference proteome</keyword>
<dbReference type="RefSeq" id="WP_091232835.1">
    <property type="nucleotide sequence ID" value="NZ_FMKA01000008.1"/>
</dbReference>
<organism evidence="2 3">
    <name type="scientific">Anaerobium acetethylicum</name>
    <dbReference type="NCBI Taxonomy" id="1619234"/>
    <lineage>
        <taxon>Bacteria</taxon>
        <taxon>Bacillati</taxon>
        <taxon>Bacillota</taxon>
        <taxon>Clostridia</taxon>
        <taxon>Lachnospirales</taxon>
        <taxon>Lachnospiraceae</taxon>
        <taxon>Anaerobium</taxon>
    </lineage>
</organism>
<dbReference type="EMBL" id="FMKA01000008">
    <property type="protein sequence ID" value="SCP97094.1"/>
    <property type="molecule type" value="Genomic_DNA"/>
</dbReference>
<dbReference type="AlphaFoldDB" id="A0A1D3TT32"/>
<keyword evidence="1" id="KW-1133">Transmembrane helix</keyword>
<feature type="transmembrane region" description="Helical" evidence="1">
    <location>
        <begin position="100"/>
        <end position="120"/>
    </location>
</feature>
<dbReference type="OrthoDB" id="2068446at2"/>
<protein>
    <recommendedName>
        <fullName evidence="4">Zinc-ribbon domain-containing protein</fullName>
    </recommendedName>
</protein>
<sequence>MSRKAAFEQCHYCSWCGRKLDRKAEVCPDCGFQRYKEDPYPGIPAVGSVGAGWSDKINDPRFAGYQKKKRGSALIMYPVLLVIIAVVLLVTGQIELDSEGIYVIGGLFVIFSMFCIGWILSTMKKGKSWEGTVEDKQLKKRVVKSYNHNLERYEEIIHWDTIITLRKPSGRRENIVFKDDNRYYEYLKAGDYVYNHQNRDFRYIEKYDKSLDDTLYCASCGYPNDIRGNFCQSCGCPLIK</sequence>
<accession>A0A1D3TT32</accession>
<dbReference type="STRING" id="1619234.SAMN05421730_100863"/>
<keyword evidence="1" id="KW-0472">Membrane</keyword>
<reference evidence="2 3" key="1">
    <citation type="submission" date="2016-09" db="EMBL/GenBank/DDBJ databases">
        <authorList>
            <person name="Capua I."/>
            <person name="De Benedictis P."/>
            <person name="Joannis T."/>
            <person name="Lombin L.H."/>
            <person name="Cattoli G."/>
        </authorList>
    </citation>
    <scope>NUCLEOTIDE SEQUENCE [LARGE SCALE GENOMIC DNA]</scope>
    <source>
        <strain evidence="2 3">GluBS11</strain>
    </source>
</reference>
<evidence type="ECO:0008006" key="4">
    <source>
        <dbReference type="Google" id="ProtNLM"/>
    </source>
</evidence>
<proteinExistence type="predicted"/>